<dbReference type="Pfam" id="PF07695">
    <property type="entry name" value="7TMR-DISM_7TM"/>
    <property type="match status" value="1"/>
</dbReference>
<feature type="transmembrane region" description="Helical" evidence="2">
    <location>
        <begin position="291"/>
        <end position="314"/>
    </location>
</feature>
<accession>A0A833LYI2</accession>
<dbReference type="SUPFAM" id="SSF81606">
    <property type="entry name" value="PP2C-like"/>
    <property type="match status" value="1"/>
</dbReference>
<evidence type="ECO:0000313" key="4">
    <source>
        <dbReference type="EMBL" id="KAB2931973.1"/>
    </source>
</evidence>
<keyword evidence="2" id="KW-0472">Membrane</keyword>
<evidence type="ECO:0000313" key="5">
    <source>
        <dbReference type="Proteomes" id="UP000460298"/>
    </source>
</evidence>
<dbReference type="InterPro" id="IPR011622">
    <property type="entry name" value="7TMR_DISM_rcpt_extracell_dom2"/>
</dbReference>
<feature type="transmembrane region" description="Helical" evidence="2">
    <location>
        <begin position="320"/>
        <end position="338"/>
    </location>
</feature>
<protein>
    <submittedName>
        <fullName evidence="4">SpoIIE family protein phosphatase</fullName>
    </submittedName>
</protein>
<dbReference type="GO" id="GO:0016791">
    <property type="term" value="F:phosphatase activity"/>
    <property type="evidence" value="ECO:0007669"/>
    <property type="project" value="TreeGrafter"/>
</dbReference>
<feature type="transmembrane region" description="Helical" evidence="2">
    <location>
        <begin position="233"/>
        <end position="251"/>
    </location>
</feature>
<dbReference type="Pfam" id="PF07228">
    <property type="entry name" value="SpoIIE"/>
    <property type="match status" value="1"/>
</dbReference>
<feature type="domain" description="PPM-type phosphatase" evidence="3">
    <location>
        <begin position="434"/>
        <end position="648"/>
    </location>
</feature>
<name>A0A833LYI2_9LEPT</name>
<evidence type="ECO:0000256" key="1">
    <source>
        <dbReference type="ARBA" id="ARBA00022801"/>
    </source>
</evidence>
<feature type="transmembrane region" description="Helical" evidence="2">
    <location>
        <begin position="263"/>
        <end position="279"/>
    </location>
</feature>
<proteinExistence type="predicted"/>
<dbReference type="PANTHER" id="PTHR43156:SF2">
    <property type="entry name" value="STAGE II SPORULATION PROTEIN E"/>
    <property type="match status" value="1"/>
</dbReference>
<keyword evidence="2" id="KW-1133">Transmembrane helix</keyword>
<dbReference type="InterPro" id="IPR001932">
    <property type="entry name" value="PPM-type_phosphatase-like_dom"/>
</dbReference>
<dbReference type="Gene3D" id="3.60.40.10">
    <property type="entry name" value="PPM-type phosphatase domain"/>
    <property type="match status" value="1"/>
</dbReference>
<dbReference type="InterPro" id="IPR036457">
    <property type="entry name" value="PPM-type-like_dom_sf"/>
</dbReference>
<keyword evidence="2" id="KW-0812">Transmembrane</keyword>
<dbReference type="Pfam" id="PF07696">
    <property type="entry name" value="7TMR-DISMED2"/>
    <property type="match status" value="1"/>
</dbReference>
<reference evidence="4 5" key="1">
    <citation type="submission" date="2019-10" db="EMBL/GenBank/DDBJ databases">
        <title>Extracellular Electron Transfer in a Candidatus Methanoperedens spp. Enrichment Culture.</title>
        <authorList>
            <person name="Berger S."/>
            <person name="Rangel Shaw D."/>
            <person name="Berben T."/>
            <person name="In 'T Zandt M."/>
            <person name="Frank J."/>
            <person name="Reimann J."/>
            <person name="Jetten M.S.M."/>
            <person name="Welte C.U."/>
        </authorList>
    </citation>
    <scope>NUCLEOTIDE SEQUENCE [LARGE SCALE GENOMIC DNA]</scope>
    <source>
        <strain evidence="4">SB12</strain>
    </source>
</reference>
<dbReference type="EMBL" id="WBUI01000011">
    <property type="protein sequence ID" value="KAB2931973.1"/>
    <property type="molecule type" value="Genomic_DNA"/>
</dbReference>
<dbReference type="SMART" id="SM00331">
    <property type="entry name" value="PP2C_SIG"/>
    <property type="match status" value="1"/>
</dbReference>
<organism evidence="4 5">
    <name type="scientific">Leptonema illini</name>
    <dbReference type="NCBI Taxonomy" id="183"/>
    <lineage>
        <taxon>Bacteria</taxon>
        <taxon>Pseudomonadati</taxon>
        <taxon>Spirochaetota</taxon>
        <taxon>Spirochaetia</taxon>
        <taxon>Leptospirales</taxon>
        <taxon>Leptospiraceae</taxon>
        <taxon>Leptonema</taxon>
    </lineage>
</organism>
<feature type="transmembrane region" description="Helical" evidence="2">
    <location>
        <begin position="350"/>
        <end position="372"/>
    </location>
</feature>
<feature type="transmembrane region" description="Helical" evidence="2">
    <location>
        <begin position="199"/>
        <end position="221"/>
    </location>
</feature>
<dbReference type="Gene3D" id="2.60.40.2380">
    <property type="match status" value="1"/>
</dbReference>
<dbReference type="Proteomes" id="UP000460298">
    <property type="component" value="Unassembled WGS sequence"/>
</dbReference>
<evidence type="ECO:0000256" key="2">
    <source>
        <dbReference type="SAM" id="Phobius"/>
    </source>
</evidence>
<sequence>MKSFCDPIRSAVTARRLQELLTLLRPMAVVIALLTSGLLQAEPCLLSSDVKSLHDCASVLEDRKHEFSFDTIDAESFSLPLTKSKQVGYTQSAWWIRLQLKAEKNRPFSGTLIVAPQGCDRVDVRLRSSTGSERTLQLGDNVPFYEREVDSRLQSLRVHLEPAETLDVMLRYETTNGLRFPLQIYEEHAYERHNANERLLYGIYFGILFVMLLYNAVLFLVVRDAVSVDYLNFLVAFALGVTSLTGFAYEYFWPDAVYWTDRAHPFFMNIALFFGIRFIQRYIDSARYAHLLDVILSALRYVALLLAIVSIGPYVRTVSILTQAVVLLSVPVIFVVSVRGLMLKVRPARYLMTAWVLLLSGAFLYALASVGVLPYNLFTSNMLLFGSAVDMLIFSLGLGERYSQLRVTAREYEMQLEIARNLQKSLLPALPESVGSTELQYAFRPMHLVGGDFLDILDTKDGLGLFICDVSGHGIGASLLSSMVKMSLSGFWSDCADRPAEVIGRLYRSLTDKFGDQYLTACAVWIDRQSGRLRYARAGHEEPILLRADGSIEYLNAPGTILHTMFYVPATPEEITMSAGDTLLLFTDGLTQALNRQLVSFGEAELIPLLLEHRSESLSLLCERIVRRLDAFTDHDFRDDLALLIYRHN</sequence>
<dbReference type="AlphaFoldDB" id="A0A833LYI2"/>
<gene>
    <name evidence="4" type="ORF">F9K24_11865</name>
</gene>
<evidence type="ECO:0000259" key="3">
    <source>
        <dbReference type="SMART" id="SM00331"/>
    </source>
</evidence>
<dbReference type="InterPro" id="IPR052016">
    <property type="entry name" value="Bact_Sigma-Reg"/>
</dbReference>
<comment type="caution">
    <text evidence="4">The sequence shown here is derived from an EMBL/GenBank/DDBJ whole genome shotgun (WGS) entry which is preliminary data.</text>
</comment>
<dbReference type="PANTHER" id="PTHR43156">
    <property type="entry name" value="STAGE II SPORULATION PROTEIN E-RELATED"/>
    <property type="match status" value="1"/>
</dbReference>
<dbReference type="InterPro" id="IPR011623">
    <property type="entry name" value="7TMR_DISM_rcpt_extracell_dom1"/>
</dbReference>
<keyword evidence="1" id="KW-0378">Hydrolase</keyword>